<gene>
    <name evidence="3" type="ORF">LPTSP4_31760</name>
</gene>
<feature type="domain" description="Pyrroline-5-carboxylate reductase catalytic N-terminal" evidence="2">
    <location>
        <begin position="2"/>
        <end position="90"/>
    </location>
</feature>
<keyword evidence="1" id="KW-0560">Oxidoreductase</keyword>
<dbReference type="Proteomes" id="UP000245133">
    <property type="component" value="Unassembled WGS sequence"/>
</dbReference>
<dbReference type="GO" id="GO:0015677">
    <property type="term" value="P:copper ion import"/>
    <property type="evidence" value="ECO:0007669"/>
    <property type="project" value="TreeGrafter"/>
</dbReference>
<dbReference type="GO" id="GO:0008823">
    <property type="term" value="F:cupric reductase (NADH) activity"/>
    <property type="evidence" value="ECO:0007669"/>
    <property type="project" value="TreeGrafter"/>
</dbReference>
<sequence length="204" mass="21765">MKIAIIGTGNVGGALARGLSKKHEVFIGVRNQDTFKGKESLPLERLQVTSIEAAVQKAETVILATPAVAAIEVARSLGDTGSKVIIDTMNVVMKRGPEGFTNTADAILAHTKSQDIVKCFNTTGANNIANPQYPSAAIDAFVAGNSIRGKAVAKELALDMGFADCIDVGGNDKFELMEHFANFWINLAMFQGLGREIGFKILKR</sequence>
<evidence type="ECO:0000259" key="2">
    <source>
        <dbReference type="Pfam" id="PF03807"/>
    </source>
</evidence>
<dbReference type="Pfam" id="PF03807">
    <property type="entry name" value="F420_oxidored"/>
    <property type="match status" value="1"/>
</dbReference>
<dbReference type="SUPFAM" id="SSF51735">
    <property type="entry name" value="NAD(P)-binding Rossmann-fold domains"/>
    <property type="match status" value="1"/>
</dbReference>
<dbReference type="Gene3D" id="3.40.50.720">
    <property type="entry name" value="NAD(P)-binding Rossmann-like Domain"/>
    <property type="match status" value="1"/>
</dbReference>
<dbReference type="InterPro" id="IPR051267">
    <property type="entry name" value="STEAP_metalloreductase"/>
</dbReference>
<organism evidence="3 4">
    <name type="scientific">Leptospira ryugenii</name>
    <dbReference type="NCBI Taxonomy" id="1917863"/>
    <lineage>
        <taxon>Bacteria</taxon>
        <taxon>Pseudomonadati</taxon>
        <taxon>Spirochaetota</taxon>
        <taxon>Spirochaetia</taxon>
        <taxon>Leptospirales</taxon>
        <taxon>Leptospiraceae</taxon>
        <taxon>Leptospira</taxon>
    </lineage>
</organism>
<dbReference type="OrthoDB" id="9786864at2"/>
<evidence type="ECO:0000256" key="1">
    <source>
        <dbReference type="ARBA" id="ARBA00023002"/>
    </source>
</evidence>
<dbReference type="GO" id="GO:0005886">
    <property type="term" value="C:plasma membrane"/>
    <property type="evidence" value="ECO:0007669"/>
    <property type="project" value="TreeGrafter"/>
</dbReference>
<dbReference type="PANTHER" id="PTHR14239">
    <property type="entry name" value="DUDULIN-RELATED"/>
    <property type="match status" value="1"/>
</dbReference>
<dbReference type="AlphaFoldDB" id="A0A2P2E430"/>
<keyword evidence="4" id="KW-1185">Reference proteome</keyword>
<dbReference type="PANTHER" id="PTHR14239:SF0">
    <property type="entry name" value="F420-DEPENDENT NADP REDUCTASE"/>
    <property type="match status" value="1"/>
</dbReference>
<protein>
    <submittedName>
        <fullName evidence="3">Coenzyme F420-dependent NADP oxidoreductase</fullName>
    </submittedName>
</protein>
<comment type="caution">
    <text evidence="3">The sequence shown here is derived from an EMBL/GenBank/DDBJ whole genome shotgun (WGS) entry which is preliminary data.</text>
</comment>
<proteinExistence type="predicted"/>
<evidence type="ECO:0000313" key="3">
    <source>
        <dbReference type="EMBL" id="GBF51638.1"/>
    </source>
</evidence>
<evidence type="ECO:0000313" key="4">
    <source>
        <dbReference type="Proteomes" id="UP000245133"/>
    </source>
</evidence>
<dbReference type="InterPro" id="IPR036291">
    <property type="entry name" value="NAD(P)-bd_dom_sf"/>
</dbReference>
<dbReference type="EMBL" id="BFBB01000008">
    <property type="protein sequence ID" value="GBF51638.1"/>
    <property type="molecule type" value="Genomic_DNA"/>
</dbReference>
<dbReference type="RefSeq" id="WP_108977952.1">
    <property type="nucleotide sequence ID" value="NZ_BFBB01000008.1"/>
</dbReference>
<reference evidence="3 4" key="1">
    <citation type="submission" date="2018-02" db="EMBL/GenBank/DDBJ databases">
        <title>Novel Leptospira species isolated from soil and water in Japan.</title>
        <authorList>
            <person name="Nakao R."/>
            <person name="Masuzawa T."/>
        </authorList>
    </citation>
    <scope>NUCLEOTIDE SEQUENCE [LARGE SCALE GENOMIC DNA]</scope>
    <source>
        <strain evidence="3 4">YH101</strain>
    </source>
</reference>
<accession>A0A2P2E430</accession>
<dbReference type="GO" id="GO:0052851">
    <property type="term" value="F:ferric-chelate reductase (NADPH) activity"/>
    <property type="evidence" value="ECO:0007669"/>
    <property type="project" value="TreeGrafter"/>
</dbReference>
<name>A0A2P2E430_9LEPT</name>
<dbReference type="InterPro" id="IPR028939">
    <property type="entry name" value="P5C_Rdtase_cat_N"/>
</dbReference>